<dbReference type="OrthoDB" id="10455395at2759"/>
<reference evidence="2" key="1">
    <citation type="journal article" date="2017" name="Nat. Ecol. Evol.">
        <title>Genome expansion and lineage-specific genetic innovations in the forest pathogenic fungi Armillaria.</title>
        <authorList>
            <person name="Sipos G."/>
            <person name="Prasanna A.N."/>
            <person name="Walter M.C."/>
            <person name="O'Connor E."/>
            <person name="Balint B."/>
            <person name="Krizsan K."/>
            <person name="Kiss B."/>
            <person name="Hess J."/>
            <person name="Varga T."/>
            <person name="Slot J."/>
            <person name="Riley R."/>
            <person name="Boka B."/>
            <person name="Rigling D."/>
            <person name="Barry K."/>
            <person name="Lee J."/>
            <person name="Mihaltcheva S."/>
            <person name="LaButti K."/>
            <person name="Lipzen A."/>
            <person name="Waldron R."/>
            <person name="Moloney N.M."/>
            <person name="Sperisen C."/>
            <person name="Kredics L."/>
            <person name="Vagvoelgyi C."/>
            <person name="Patrignani A."/>
            <person name="Fitzpatrick D."/>
            <person name="Nagy I."/>
            <person name="Doyle S."/>
            <person name="Anderson J.B."/>
            <person name="Grigoriev I.V."/>
            <person name="Gueldener U."/>
            <person name="Muensterkoetter M."/>
            <person name="Nagy L.G."/>
        </authorList>
    </citation>
    <scope>NUCLEOTIDE SEQUENCE [LARGE SCALE GENOMIC DNA]</scope>
    <source>
        <strain evidence="2">C18/9</strain>
    </source>
</reference>
<evidence type="ECO:0000313" key="1">
    <source>
        <dbReference type="EMBL" id="SJL12904.1"/>
    </source>
</evidence>
<dbReference type="Proteomes" id="UP000219338">
    <property type="component" value="Unassembled WGS sequence"/>
</dbReference>
<name>A0A284RVW8_ARMOS</name>
<protein>
    <submittedName>
        <fullName evidence="1">Uncharacterized protein</fullName>
    </submittedName>
</protein>
<accession>A0A284RVW8</accession>
<sequence>MPQKVNFYYLARSSDFKETPKHESRIPQGFECGNDPTVILLRQFAPHLSGYSRRMDDVDKRPTLTLCCARSGCLISSEPGIVDVHSLQSDTPDLGDSSHSTVQFPAVRRPLPRYAPCGK</sequence>
<dbReference type="EMBL" id="FUEG01000018">
    <property type="protein sequence ID" value="SJL12904.1"/>
    <property type="molecule type" value="Genomic_DNA"/>
</dbReference>
<dbReference type="AlphaFoldDB" id="A0A284RVW8"/>
<organism evidence="1 2">
    <name type="scientific">Armillaria ostoyae</name>
    <name type="common">Armillaria root rot fungus</name>
    <dbReference type="NCBI Taxonomy" id="47428"/>
    <lineage>
        <taxon>Eukaryota</taxon>
        <taxon>Fungi</taxon>
        <taxon>Dikarya</taxon>
        <taxon>Basidiomycota</taxon>
        <taxon>Agaricomycotina</taxon>
        <taxon>Agaricomycetes</taxon>
        <taxon>Agaricomycetidae</taxon>
        <taxon>Agaricales</taxon>
        <taxon>Marasmiineae</taxon>
        <taxon>Physalacriaceae</taxon>
        <taxon>Armillaria</taxon>
    </lineage>
</organism>
<keyword evidence="2" id="KW-1185">Reference proteome</keyword>
<proteinExistence type="predicted"/>
<evidence type="ECO:0000313" key="2">
    <source>
        <dbReference type="Proteomes" id="UP000219338"/>
    </source>
</evidence>
<gene>
    <name evidence="1" type="ORF">ARMOST_16337</name>
</gene>